<dbReference type="EMBL" id="CAJZBQ010000054">
    <property type="protein sequence ID" value="CAG9332354.1"/>
    <property type="molecule type" value="Genomic_DNA"/>
</dbReference>
<gene>
    <name evidence="3" type="ORF">BSTOLATCC_MIC55804</name>
</gene>
<keyword evidence="4" id="KW-1185">Reference proteome</keyword>
<feature type="region of interest" description="Disordered" evidence="2">
    <location>
        <begin position="52"/>
        <end position="82"/>
    </location>
</feature>
<protein>
    <submittedName>
        <fullName evidence="3">Uncharacterized protein</fullName>
    </submittedName>
</protein>
<accession>A0AAU9K9Q9</accession>
<keyword evidence="1" id="KW-0175">Coiled coil</keyword>
<feature type="coiled-coil region" evidence="1">
    <location>
        <begin position="162"/>
        <end position="189"/>
    </location>
</feature>
<evidence type="ECO:0000256" key="1">
    <source>
        <dbReference type="SAM" id="Coils"/>
    </source>
</evidence>
<reference evidence="3" key="1">
    <citation type="submission" date="2021-09" db="EMBL/GenBank/DDBJ databases">
        <authorList>
            <consortium name="AG Swart"/>
            <person name="Singh M."/>
            <person name="Singh A."/>
            <person name="Seah K."/>
            <person name="Emmerich C."/>
        </authorList>
    </citation>
    <scope>NUCLEOTIDE SEQUENCE</scope>
    <source>
        <strain evidence="3">ATCC30299</strain>
    </source>
</reference>
<name>A0AAU9K9Q9_9CILI</name>
<comment type="caution">
    <text evidence="3">The sequence shown here is derived from an EMBL/GenBank/DDBJ whole genome shotgun (WGS) entry which is preliminary data.</text>
</comment>
<evidence type="ECO:0000313" key="3">
    <source>
        <dbReference type="EMBL" id="CAG9332354.1"/>
    </source>
</evidence>
<dbReference type="AlphaFoldDB" id="A0AAU9K9Q9"/>
<proteinExistence type="predicted"/>
<sequence>MTSKKGRFTISNLQDSDKIDVMTEVHSGKDAENIQVPVPQDISQAEATARIKHNHDKRDSLIDSTPPYLQRNLSKGPSPMNRKLIDKEVSTDIEYYDQAPRRSHDIRTPSEISRHHDCDSVPIPVMLMFQDTLSTKFSEMLNMHKELMLKFINKDAAREDKIKKIVQDIADLARENSLLQAENHKLKDSITSKLRDY</sequence>
<dbReference type="Proteomes" id="UP001162131">
    <property type="component" value="Unassembled WGS sequence"/>
</dbReference>
<evidence type="ECO:0000313" key="4">
    <source>
        <dbReference type="Proteomes" id="UP001162131"/>
    </source>
</evidence>
<evidence type="ECO:0000256" key="2">
    <source>
        <dbReference type="SAM" id="MobiDB-lite"/>
    </source>
</evidence>
<organism evidence="3 4">
    <name type="scientific">Blepharisma stoltei</name>
    <dbReference type="NCBI Taxonomy" id="1481888"/>
    <lineage>
        <taxon>Eukaryota</taxon>
        <taxon>Sar</taxon>
        <taxon>Alveolata</taxon>
        <taxon>Ciliophora</taxon>
        <taxon>Postciliodesmatophora</taxon>
        <taxon>Heterotrichea</taxon>
        <taxon>Heterotrichida</taxon>
        <taxon>Blepharismidae</taxon>
        <taxon>Blepharisma</taxon>
    </lineage>
</organism>